<evidence type="ECO:0000256" key="2">
    <source>
        <dbReference type="ARBA" id="ARBA00022679"/>
    </source>
</evidence>
<reference evidence="6 7" key="1">
    <citation type="submission" date="2016-10" db="EMBL/GenBank/DDBJ databases">
        <authorList>
            <person name="de Groot N.N."/>
        </authorList>
    </citation>
    <scope>NUCLEOTIDE SEQUENCE [LARGE SCALE GENOMIC DNA]</scope>
    <source>
        <strain evidence="6 7">DSM 15269</strain>
    </source>
</reference>
<evidence type="ECO:0000313" key="6">
    <source>
        <dbReference type="EMBL" id="SDN69109.1"/>
    </source>
</evidence>
<comment type="catalytic activity">
    <reaction evidence="4">
        <text>N(1)-(5-phospho-beta-D-ribosyl)glycinamide + (6R)-10-formyltetrahydrofolate = N(2)-formyl-N(1)-(5-phospho-beta-D-ribosyl)glycinamide + (6S)-5,6,7,8-tetrahydrofolate + H(+)</text>
        <dbReference type="Rhea" id="RHEA:15053"/>
        <dbReference type="ChEBI" id="CHEBI:15378"/>
        <dbReference type="ChEBI" id="CHEBI:57453"/>
        <dbReference type="ChEBI" id="CHEBI:143788"/>
        <dbReference type="ChEBI" id="CHEBI:147286"/>
        <dbReference type="ChEBI" id="CHEBI:195366"/>
        <dbReference type="EC" id="2.1.2.2"/>
    </reaction>
</comment>
<organism evidence="6 7">
    <name type="scientific">Desulfonauticus submarinus</name>
    <dbReference type="NCBI Taxonomy" id="206665"/>
    <lineage>
        <taxon>Bacteria</taxon>
        <taxon>Pseudomonadati</taxon>
        <taxon>Thermodesulfobacteriota</taxon>
        <taxon>Desulfovibrionia</taxon>
        <taxon>Desulfovibrionales</taxon>
        <taxon>Desulfonauticaceae</taxon>
        <taxon>Desulfonauticus</taxon>
    </lineage>
</organism>
<dbReference type="HAMAP" id="MF_01930">
    <property type="entry name" value="PurN"/>
    <property type="match status" value="1"/>
</dbReference>
<name>A0A1H0DGG2_9BACT</name>
<dbReference type="RefSeq" id="WP_092064935.1">
    <property type="nucleotide sequence ID" value="NZ_FNIN01000005.1"/>
</dbReference>
<dbReference type="Gene3D" id="3.40.50.170">
    <property type="entry name" value="Formyl transferase, N-terminal domain"/>
    <property type="match status" value="1"/>
</dbReference>
<dbReference type="InterPro" id="IPR004607">
    <property type="entry name" value="GART"/>
</dbReference>
<dbReference type="Proteomes" id="UP000199602">
    <property type="component" value="Unassembled WGS sequence"/>
</dbReference>
<feature type="site" description="Raises pKa of active site His" evidence="4">
    <location>
        <position position="145"/>
    </location>
</feature>
<evidence type="ECO:0000313" key="7">
    <source>
        <dbReference type="Proteomes" id="UP000199602"/>
    </source>
</evidence>
<evidence type="ECO:0000256" key="3">
    <source>
        <dbReference type="ARBA" id="ARBA00022755"/>
    </source>
</evidence>
<evidence type="ECO:0000259" key="5">
    <source>
        <dbReference type="Pfam" id="PF00551"/>
    </source>
</evidence>
<dbReference type="SUPFAM" id="SSF53328">
    <property type="entry name" value="Formyltransferase"/>
    <property type="match status" value="1"/>
</dbReference>
<dbReference type="Pfam" id="PF00551">
    <property type="entry name" value="Formyl_trans_N"/>
    <property type="match status" value="1"/>
</dbReference>
<dbReference type="GO" id="GO:0006189">
    <property type="term" value="P:'de novo' IMP biosynthetic process"/>
    <property type="evidence" value="ECO:0007669"/>
    <property type="project" value="UniProtKB-UniRule"/>
</dbReference>
<evidence type="ECO:0000256" key="4">
    <source>
        <dbReference type="HAMAP-Rule" id="MF_01930"/>
    </source>
</evidence>
<dbReference type="NCBIfam" id="TIGR00639">
    <property type="entry name" value="PurN"/>
    <property type="match status" value="1"/>
</dbReference>
<dbReference type="InterPro" id="IPR036477">
    <property type="entry name" value="Formyl_transf_N_sf"/>
</dbReference>
<gene>
    <name evidence="4" type="primary">purN</name>
    <name evidence="6" type="ORF">SAMN04488516_1054</name>
</gene>
<dbReference type="PANTHER" id="PTHR43369:SF2">
    <property type="entry name" value="PHOSPHORIBOSYLGLYCINAMIDE FORMYLTRANSFERASE"/>
    <property type="match status" value="1"/>
</dbReference>
<keyword evidence="3 4" id="KW-0658">Purine biosynthesis</keyword>
<feature type="domain" description="Formyl transferase N-terminal" evidence="5">
    <location>
        <begin position="4"/>
        <end position="182"/>
    </location>
</feature>
<keyword evidence="2 4" id="KW-0808">Transferase</keyword>
<dbReference type="AlphaFoldDB" id="A0A1H0DGG2"/>
<dbReference type="EMBL" id="FNIN01000005">
    <property type="protein sequence ID" value="SDN69109.1"/>
    <property type="molecule type" value="Genomic_DNA"/>
</dbReference>
<comment type="function">
    <text evidence="4">Catalyzes the transfer of a formyl group from 10-formyltetrahydrofolate to 5-phospho-ribosyl-glycinamide (GAR), producing 5-phospho-ribosyl-N-formylglycinamide (FGAR) and tetrahydrofolate.</text>
</comment>
<dbReference type="OrthoDB" id="9806170at2"/>
<comment type="pathway">
    <text evidence="1 4">Purine metabolism; IMP biosynthesis via de novo pathway; N(2)-formyl-N(1)-(5-phospho-D-ribosyl)glycinamide from N(1)-(5-phospho-D-ribosyl)glycinamide (10-formyl THF route): step 1/1.</text>
</comment>
<feature type="binding site" evidence="4">
    <location>
        <position position="107"/>
    </location>
    <ligand>
        <name>(6R)-10-formyltetrahydrofolate</name>
        <dbReference type="ChEBI" id="CHEBI:195366"/>
    </ligand>
</feature>
<feature type="active site" description="Proton donor" evidence="4">
    <location>
        <position position="109"/>
    </location>
</feature>
<dbReference type="CDD" id="cd08645">
    <property type="entry name" value="FMT_core_GART"/>
    <property type="match status" value="1"/>
</dbReference>
<dbReference type="InterPro" id="IPR002376">
    <property type="entry name" value="Formyl_transf_N"/>
</dbReference>
<accession>A0A1H0DGG2</accession>
<feature type="binding site" evidence="4">
    <location>
        <position position="65"/>
    </location>
    <ligand>
        <name>(6R)-10-formyltetrahydrofolate</name>
        <dbReference type="ChEBI" id="CHEBI:195366"/>
    </ligand>
</feature>
<dbReference type="EC" id="2.1.2.2" evidence="4"/>
<feature type="binding site" evidence="4">
    <location>
        <begin position="12"/>
        <end position="14"/>
    </location>
    <ligand>
        <name>N(1)-(5-phospho-beta-D-ribosyl)glycinamide</name>
        <dbReference type="ChEBI" id="CHEBI:143788"/>
    </ligand>
</feature>
<dbReference type="STRING" id="206665.SAMN04488516_1054"/>
<comment type="similarity">
    <text evidence="4">Belongs to the GART family.</text>
</comment>
<dbReference type="FunFam" id="3.40.50.170:FF:000007">
    <property type="entry name" value="Phosphoribosylglycinamide formyltransferase"/>
    <property type="match status" value="1"/>
</dbReference>
<dbReference type="GO" id="GO:0004644">
    <property type="term" value="F:phosphoribosylglycinamide formyltransferase activity"/>
    <property type="evidence" value="ECO:0007669"/>
    <property type="project" value="UniProtKB-UniRule"/>
</dbReference>
<feature type="binding site" evidence="4">
    <location>
        <begin position="90"/>
        <end position="93"/>
    </location>
    <ligand>
        <name>(6R)-10-formyltetrahydrofolate</name>
        <dbReference type="ChEBI" id="CHEBI:195366"/>
    </ligand>
</feature>
<dbReference type="GO" id="GO:0005829">
    <property type="term" value="C:cytosol"/>
    <property type="evidence" value="ECO:0007669"/>
    <property type="project" value="TreeGrafter"/>
</dbReference>
<dbReference type="PANTHER" id="PTHR43369">
    <property type="entry name" value="PHOSPHORIBOSYLGLYCINAMIDE FORMYLTRANSFERASE"/>
    <property type="match status" value="1"/>
</dbReference>
<sequence>MLPIAVLISGSGSNLQSIIDKIESGALQAEIKVVISNNPKAYGLERAKKHGLKRTVIEHTKFSSREDFEKRLVSEIEDAGAKVVILAGFMRILSPYFVRSFAQRILNIHPAILPSFPGLHGQKQAAQYGVKVSGCTVHFVDEKMDHGPIIIQAVVPALPEDDGNTLGERILKWEHRIYPQAISWLAEKRIEICGRKVKVKNAQPCFLGPFNEPGLVSPGLEDKFF</sequence>
<dbReference type="UniPathway" id="UPA00074">
    <property type="reaction ID" value="UER00126"/>
</dbReference>
<keyword evidence="7" id="KW-1185">Reference proteome</keyword>
<proteinExistence type="inferred from homology"/>
<protein>
    <recommendedName>
        <fullName evidence="4">Phosphoribosylglycinamide formyltransferase</fullName>
        <ecNumber evidence="4">2.1.2.2</ecNumber>
    </recommendedName>
    <alternativeName>
        <fullName evidence="4">5'-phosphoribosylglycinamide transformylase</fullName>
    </alternativeName>
    <alternativeName>
        <fullName evidence="4">GAR transformylase</fullName>
        <shortName evidence="4">GART</shortName>
    </alternativeName>
</protein>
<evidence type="ECO:0000256" key="1">
    <source>
        <dbReference type="ARBA" id="ARBA00005054"/>
    </source>
</evidence>